<organism evidence="2 3">
    <name type="scientific">Nocardioides guangzhouensis</name>
    <dbReference type="NCBI Taxonomy" id="2497878"/>
    <lineage>
        <taxon>Bacteria</taxon>
        <taxon>Bacillati</taxon>
        <taxon>Actinomycetota</taxon>
        <taxon>Actinomycetes</taxon>
        <taxon>Propionibacteriales</taxon>
        <taxon>Nocardioidaceae</taxon>
        <taxon>Nocardioides</taxon>
    </lineage>
</organism>
<dbReference type="PROSITE" id="PS51186">
    <property type="entry name" value="GNAT"/>
    <property type="match status" value="1"/>
</dbReference>
<evidence type="ECO:0000313" key="3">
    <source>
        <dbReference type="Proteomes" id="UP000295198"/>
    </source>
</evidence>
<dbReference type="EMBL" id="SDKM01000080">
    <property type="protein sequence ID" value="RYP81051.1"/>
    <property type="molecule type" value="Genomic_DNA"/>
</dbReference>
<dbReference type="InterPro" id="IPR016181">
    <property type="entry name" value="Acyl_CoA_acyltransferase"/>
</dbReference>
<evidence type="ECO:0000259" key="1">
    <source>
        <dbReference type="PROSITE" id="PS51186"/>
    </source>
</evidence>
<dbReference type="InterPro" id="IPR000182">
    <property type="entry name" value="GNAT_dom"/>
</dbReference>
<dbReference type="Pfam" id="PF13673">
    <property type="entry name" value="Acetyltransf_10"/>
    <property type="match status" value="1"/>
</dbReference>
<dbReference type="Gene3D" id="3.40.630.30">
    <property type="match status" value="1"/>
</dbReference>
<dbReference type="CDD" id="cd04301">
    <property type="entry name" value="NAT_SF"/>
    <property type="match status" value="1"/>
</dbReference>
<keyword evidence="3" id="KW-1185">Reference proteome</keyword>
<dbReference type="Proteomes" id="UP000295198">
    <property type="component" value="Unassembled WGS sequence"/>
</dbReference>
<feature type="domain" description="N-acetyltransferase" evidence="1">
    <location>
        <begin position="6"/>
        <end position="165"/>
    </location>
</feature>
<reference evidence="2 3" key="1">
    <citation type="submission" date="2019-01" db="EMBL/GenBank/DDBJ databases">
        <title>Nocardioides guangzhouensis sp. nov., an actinobacterium isolated from soil.</title>
        <authorList>
            <person name="Fu Y."/>
            <person name="Cai Y."/>
            <person name="Lin Z."/>
            <person name="Chen P."/>
        </authorList>
    </citation>
    <scope>NUCLEOTIDE SEQUENCE [LARGE SCALE GENOMIC DNA]</scope>
    <source>
        <strain evidence="2 3">130</strain>
    </source>
</reference>
<keyword evidence="2" id="KW-0808">Transferase</keyword>
<dbReference type="SUPFAM" id="SSF55729">
    <property type="entry name" value="Acyl-CoA N-acyltransferases (Nat)"/>
    <property type="match status" value="1"/>
</dbReference>
<comment type="caution">
    <text evidence="2">The sequence shown here is derived from an EMBL/GenBank/DDBJ whole genome shotgun (WGS) entry which is preliminary data.</text>
</comment>
<accession>A0A4Q4Z2E1</accession>
<dbReference type="OrthoDB" id="9796171at2"/>
<dbReference type="GO" id="GO:0016747">
    <property type="term" value="F:acyltransferase activity, transferring groups other than amino-acyl groups"/>
    <property type="evidence" value="ECO:0007669"/>
    <property type="project" value="InterPro"/>
</dbReference>
<dbReference type="AlphaFoldDB" id="A0A4Q4Z2E1"/>
<name>A0A4Q4Z2E1_9ACTN</name>
<protein>
    <submittedName>
        <fullName evidence="2">GNAT family N-acetyltransferase</fullName>
    </submittedName>
</protein>
<gene>
    <name evidence="2" type="ORF">EKO23_24110</name>
</gene>
<evidence type="ECO:0000313" key="2">
    <source>
        <dbReference type="EMBL" id="RYP81051.1"/>
    </source>
</evidence>
<sequence length="165" mass="17690">MTWHDLHHSDLGVDDLYDVLALRNRVFVVEQDCCYQDIDGLDLVADTRHLLARASSGSALAQVRGGAGVQSVVGYARLLAPAAGEAGAPARIGRVIVSAEARGQALGRRLMERALASCATHWPDAGVELSAQAHLRAFYASLGFEPVSDVYDEDGIPHVDMRLTP</sequence>
<proteinExistence type="predicted"/>